<keyword evidence="2" id="KW-0677">Repeat</keyword>
<dbReference type="AlphaFoldDB" id="T1EHZ3"/>
<proteinExistence type="predicted"/>
<evidence type="ECO:0000256" key="3">
    <source>
        <dbReference type="ARBA" id="ARBA00022771"/>
    </source>
</evidence>
<dbReference type="EMBL" id="AMQM01002829">
    <property type="status" value="NOT_ANNOTATED_CDS"/>
    <property type="molecule type" value="Genomic_DNA"/>
</dbReference>
<dbReference type="GeneID" id="20196193"/>
<protein>
    <recommendedName>
        <fullName evidence="6">C2H2-type domain-containing protein</fullName>
    </recommendedName>
</protein>
<dbReference type="eggNOG" id="KOG1721">
    <property type="taxonomic scope" value="Eukaryota"/>
</dbReference>
<dbReference type="PROSITE" id="PS00028">
    <property type="entry name" value="ZINC_FINGER_C2H2_1"/>
    <property type="match status" value="3"/>
</dbReference>
<dbReference type="SUPFAM" id="SSF57667">
    <property type="entry name" value="beta-beta-alpha zinc fingers"/>
    <property type="match status" value="1"/>
</dbReference>
<dbReference type="PROSITE" id="PS50157">
    <property type="entry name" value="ZINC_FINGER_C2H2_2"/>
    <property type="match status" value="2"/>
</dbReference>
<dbReference type="FunFam" id="3.30.160.60:FF:005282">
    <property type="match status" value="1"/>
</dbReference>
<dbReference type="InterPro" id="IPR013087">
    <property type="entry name" value="Znf_C2H2_type"/>
</dbReference>
<dbReference type="KEGG" id="hro:HELRODRAFT_132748"/>
<evidence type="ECO:0000256" key="4">
    <source>
        <dbReference type="ARBA" id="ARBA00022833"/>
    </source>
</evidence>
<evidence type="ECO:0000313" key="8">
    <source>
        <dbReference type="EnsemblMetazoa" id="HelroP132748"/>
    </source>
</evidence>
<feature type="domain" description="C2H2-type" evidence="6">
    <location>
        <begin position="65"/>
        <end position="93"/>
    </location>
</feature>
<dbReference type="EMBL" id="KB095905">
    <property type="protein sequence ID" value="ESO09862.1"/>
    <property type="molecule type" value="Genomic_DNA"/>
</dbReference>
<keyword evidence="1" id="KW-0479">Metal-binding</keyword>
<keyword evidence="3 5" id="KW-0863">Zinc-finger</keyword>
<evidence type="ECO:0000256" key="1">
    <source>
        <dbReference type="ARBA" id="ARBA00022723"/>
    </source>
</evidence>
<dbReference type="InterPro" id="IPR036236">
    <property type="entry name" value="Znf_C2H2_sf"/>
</dbReference>
<dbReference type="GO" id="GO:0008270">
    <property type="term" value="F:zinc ion binding"/>
    <property type="evidence" value="ECO:0007669"/>
    <property type="project" value="UniProtKB-KW"/>
</dbReference>
<dbReference type="STRING" id="6412.T1EHZ3"/>
<dbReference type="EnsemblMetazoa" id="HelroT132748">
    <property type="protein sequence ID" value="HelroP132748"/>
    <property type="gene ID" value="HelroG132748"/>
</dbReference>
<dbReference type="SMART" id="SM00355">
    <property type="entry name" value="ZnF_C2H2"/>
    <property type="match status" value="11"/>
</dbReference>
<dbReference type="GO" id="GO:0000981">
    <property type="term" value="F:DNA-binding transcription factor activity, RNA polymerase II-specific"/>
    <property type="evidence" value="ECO:0000318"/>
    <property type="project" value="GO_Central"/>
</dbReference>
<feature type="domain" description="C2H2-type" evidence="6">
    <location>
        <begin position="94"/>
        <end position="122"/>
    </location>
</feature>
<dbReference type="GO" id="GO:0006357">
    <property type="term" value="P:regulation of transcription by RNA polymerase II"/>
    <property type="evidence" value="ECO:0000318"/>
    <property type="project" value="GO_Central"/>
</dbReference>
<evidence type="ECO:0000259" key="6">
    <source>
        <dbReference type="PROSITE" id="PS50157"/>
    </source>
</evidence>
<dbReference type="OMA" id="SHTIRIY"/>
<evidence type="ECO:0000256" key="2">
    <source>
        <dbReference type="ARBA" id="ARBA00022737"/>
    </source>
</evidence>
<reference evidence="9" key="1">
    <citation type="submission" date="2012-12" db="EMBL/GenBank/DDBJ databases">
        <authorList>
            <person name="Hellsten U."/>
            <person name="Grimwood J."/>
            <person name="Chapman J.A."/>
            <person name="Shapiro H."/>
            <person name="Aerts A."/>
            <person name="Otillar R.P."/>
            <person name="Terry A.Y."/>
            <person name="Boore J.L."/>
            <person name="Simakov O."/>
            <person name="Marletaz F."/>
            <person name="Cho S.-J."/>
            <person name="Edsinger-Gonzales E."/>
            <person name="Havlak P."/>
            <person name="Kuo D.-H."/>
            <person name="Larsson T."/>
            <person name="Lv J."/>
            <person name="Arendt D."/>
            <person name="Savage R."/>
            <person name="Osoegawa K."/>
            <person name="de Jong P."/>
            <person name="Lindberg D.R."/>
            <person name="Seaver E.C."/>
            <person name="Weisblat D.A."/>
            <person name="Putnam N.H."/>
            <person name="Grigoriev I.V."/>
            <person name="Rokhsar D.S."/>
        </authorList>
    </citation>
    <scope>NUCLEOTIDE SEQUENCE</scope>
</reference>
<gene>
    <name evidence="8" type="primary">20196193</name>
    <name evidence="7" type="ORF">HELRODRAFT_132748</name>
</gene>
<evidence type="ECO:0000313" key="9">
    <source>
        <dbReference type="Proteomes" id="UP000015101"/>
    </source>
</evidence>
<reference evidence="7 9" key="2">
    <citation type="journal article" date="2013" name="Nature">
        <title>Insights into bilaterian evolution from three spiralian genomes.</title>
        <authorList>
            <person name="Simakov O."/>
            <person name="Marletaz F."/>
            <person name="Cho S.J."/>
            <person name="Edsinger-Gonzales E."/>
            <person name="Havlak P."/>
            <person name="Hellsten U."/>
            <person name="Kuo D.H."/>
            <person name="Larsson T."/>
            <person name="Lv J."/>
            <person name="Arendt D."/>
            <person name="Savage R."/>
            <person name="Osoegawa K."/>
            <person name="de Jong P."/>
            <person name="Grimwood J."/>
            <person name="Chapman J.A."/>
            <person name="Shapiro H."/>
            <person name="Aerts A."/>
            <person name="Otillar R.P."/>
            <person name="Terry A.Y."/>
            <person name="Boore J.L."/>
            <person name="Grigoriev I.V."/>
            <person name="Lindberg D.R."/>
            <person name="Seaver E.C."/>
            <person name="Weisblat D.A."/>
            <person name="Putnam N.H."/>
            <person name="Rokhsar D.S."/>
        </authorList>
    </citation>
    <scope>NUCLEOTIDE SEQUENCE</scope>
</reference>
<dbReference type="Proteomes" id="UP000015101">
    <property type="component" value="Unassembled WGS sequence"/>
</dbReference>
<dbReference type="HOGENOM" id="CLU_880699_0_0_1"/>
<sequence>YSCSLCKYATDDKESLREHMSHHKNTSHTIRIYACSYCKKQSTSMDIIERHLSNQHPSEYNIVEWKCVLCGLQMFNESMMRRHVMCQHLKLKPFSCIYCNAHYWQKQTIENHVRHSHADQELHYHCQICGYRASRHDKAKYHIIKKHLKIGLYSCSLCKVKFAFNNHARVHRLHVCGYCGYKNRLVNKVQLHCTLKHPRQKFLYKCNLCEYSSDKVTVIRHHVMSHLLYHPYQCPYCDSAKSVKSSPITKHVNLKHPNEIVRQCGFCSFTCENDEEYDEHVNTHTKLKPIKCKYCLFASFTSSDMKRHFESKH</sequence>
<accession>T1EHZ3</accession>
<evidence type="ECO:0000256" key="5">
    <source>
        <dbReference type="PROSITE-ProRule" id="PRU00042"/>
    </source>
</evidence>
<reference evidence="8" key="3">
    <citation type="submission" date="2015-06" db="UniProtKB">
        <authorList>
            <consortium name="EnsemblMetazoa"/>
        </authorList>
    </citation>
    <scope>IDENTIFICATION</scope>
</reference>
<evidence type="ECO:0000313" key="7">
    <source>
        <dbReference type="EMBL" id="ESO09862.1"/>
    </source>
</evidence>
<dbReference type="OrthoDB" id="6220440at2759"/>
<organism evidence="8 9">
    <name type="scientific">Helobdella robusta</name>
    <name type="common">Californian leech</name>
    <dbReference type="NCBI Taxonomy" id="6412"/>
    <lineage>
        <taxon>Eukaryota</taxon>
        <taxon>Metazoa</taxon>
        <taxon>Spiralia</taxon>
        <taxon>Lophotrochozoa</taxon>
        <taxon>Annelida</taxon>
        <taxon>Clitellata</taxon>
        <taxon>Hirudinea</taxon>
        <taxon>Rhynchobdellida</taxon>
        <taxon>Glossiphoniidae</taxon>
        <taxon>Helobdella</taxon>
    </lineage>
</organism>
<dbReference type="CTD" id="20196193"/>
<keyword evidence="9" id="KW-1185">Reference proteome</keyword>
<name>T1EHZ3_HELRO</name>
<dbReference type="PANTHER" id="PTHR24379">
    <property type="entry name" value="KRAB AND ZINC FINGER DOMAIN-CONTAINING"/>
    <property type="match status" value="1"/>
</dbReference>
<dbReference type="Gene3D" id="3.30.160.60">
    <property type="entry name" value="Classic Zinc Finger"/>
    <property type="match status" value="5"/>
</dbReference>
<dbReference type="InParanoid" id="T1EHZ3"/>
<dbReference type="PANTHER" id="PTHR24379:SF121">
    <property type="entry name" value="C2H2-TYPE DOMAIN-CONTAINING PROTEIN"/>
    <property type="match status" value="1"/>
</dbReference>
<dbReference type="RefSeq" id="XP_009011676.1">
    <property type="nucleotide sequence ID" value="XM_009013428.1"/>
</dbReference>
<keyword evidence="4" id="KW-0862">Zinc</keyword>